<sequence>MKLILDPKLGYITYAYAGPNLSPTNITFGPIIHIFNISSPQTSLLRQNYSFCASSCDTGWYISYRTNISYYIITNYN</sequence>
<dbReference type="EnsemblPlants" id="novel_model_816_5bd9a17a">
    <property type="protein sequence ID" value="cds.novel_model_816_5bd9a17a"/>
    <property type="gene ID" value="novel_gene_459_5bd9a17a"/>
</dbReference>
<evidence type="ECO:0000313" key="1">
    <source>
        <dbReference type="EnsemblPlants" id="cds.novel_model_816_5bd9a17a"/>
    </source>
</evidence>
<reference evidence="1" key="2">
    <citation type="submission" date="2021-03" db="UniProtKB">
        <authorList>
            <consortium name="EnsemblPlants"/>
        </authorList>
    </citation>
    <scope>IDENTIFICATION</scope>
</reference>
<reference evidence="1" key="1">
    <citation type="submission" date="2018-11" db="EMBL/GenBank/DDBJ databases">
        <authorList>
            <person name="Grassa J C."/>
        </authorList>
    </citation>
    <scope>NUCLEOTIDE SEQUENCE [LARGE SCALE GENOMIC DNA]</scope>
</reference>
<evidence type="ECO:0000313" key="2">
    <source>
        <dbReference type="Proteomes" id="UP000596661"/>
    </source>
</evidence>
<protein>
    <submittedName>
        <fullName evidence="1">Uncharacterized protein</fullName>
    </submittedName>
</protein>
<keyword evidence="2" id="KW-1185">Reference proteome</keyword>
<dbReference type="EMBL" id="UZAU01000153">
    <property type="status" value="NOT_ANNOTATED_CDS"/>
    <property type="molecule type" value="Genomic_DNA"/>
</dbReference>
<dbReference type="Proteomes" id="UP000596661">
    <property type="component" value="Chromosome 2"/>
</dbReference>
<accession>A0A803RC35</accession>
<organism evidence="1 2">
    <name type="scientific">Cannabis sativa</name>
    <name type="common">Hemp</name>
    <name type="synonym">Marijuana</name>
    <dbReference type="NCBI Taxonomy" id="3483"/>
    <lineage>
        <taxon>Eukaryota</taxon>
        <taxon>Viridiplantae</taxon>
        <taxon>Streptophyta</taxon>
        <taxon>Embryophyta</taxon>
        <taxon>Tracheophyta</taxon>
        <taxon>Spermatophyta</taxon>
        <taxon>Magnoliopsida</taxon>
        <taxon>eudicotyledons</taxon>
        <taxon>Gunneridae</taxon>
        <taxon>Pentapetalae</taxon>
        <taxon>rosids</taxon>
        <taxon>fabids</taxon>
        <taxon>Rosales</taxon>
        <taxon>Cannabaceae</taxon>
        <taxon>Cannabis</taxon>
    </lineage>
</organism>
<dbReference type="AlphaFoldDB" id="A0A803RC35"/>
<proteinExistence type="predicted"/>
<dbReference type="Gramene" id="novel_model_816_5bd9a17a">
    <property type="protein sequence ID" value="cds.novel_model_816_5bd9a17a"/>
    <property type="gene ID" value="novel_gene_459_5bd9a17a"/>
</dbReference>
<name>A0A803RC35_CANSA</name>